<dbReference type="EMBL" id="JBFOLJ010000008">
    <property type="protein sequence ID" value="KAL2514488.1"/>
    <property type="molecule type" value="Genomic_DNA"/>
</dbReference>
<gene>
    <name evidence="2" type="ORF">Fot_28459</name>
</gene>
<name>A0ABD1TPL5_9LAMI</name>
<organism evidence="2 3">
    <name type="scientific">Forsythia ovata</name>
    <dbReference type="NCBI Taxonomy" id="205694"/>
    <lineage>
        <taxon>Eukaryota</taxon>
        <taxon>Viridiplantae</taxon>
        <taxon>Streptophyta</taxon>
        <taxon>Embryophyta</taxon>
        <taxon>Tracheophyta</taxon>
        <taxon>Spermatophyta</taxon>
        <taxon>Magnoliopsida</taxon>
        <taxon>eudicotyledons</taxon>
        <taxon>Gunneridae</taxon>
        <taxon>Pentapetalae</taxon>
        <taxon>asterids</taxon>
        <taxon>lamiids</taxon>
        <taxon>Lamiales</taxon>
        <taxon>Oleaceae</taxon>
        <taxon>Forsythieae</taxon>
        <taxon>Forsythia</taxon>
    </lineage>
</organism>
<protein>
    <submittedName>
        <fullName evidence="2">Uncharacterized protein</fullName>
    </submittedName>
</protein>
<sequence>MAGFYFFKVLVFKIRSEGVLDEKKTTPSQLLIPCTTCVLVANVPLVLEMAVDISSTPPLEEFVPQSKSVRRLDKGEWIFVEEWEKVVSKRTMQDEDDAEDLRRVKRPRMTPPQTR</sequence>
<dbReference type="Proteomes" id="UP001604277">
    <property type="component" value="Unassembled WGS sequence"/>
</dbReference>
<evidence type="ECO:0000256" key="1">
    <source>
        <dbReference type="SAM" id="MobiDB-lite"/>
    </source>
</evidence>
<evidence type="ECO:0000313" key="2">
    <source>
        <dbReference type="EMBL" id="KAL2514488.1"/>
    </source>
</evidence>
<keyword evidence="3" id="KW-1185">Reference proteome</keyword>
<feature type="region of interest" description="Disordered" evidence="1">
    <location>
        <begin position="91"/>
        <end position="115"/>
    </location>
</feature>
<reference evidence="3" key="1">
    <citation type="submission" date="2024-07" db="EMBL/GenBank/DDBJ databases">
        <title>Two chromosome-level genome assemblies of Korean endemic species Abeliophyllum distichum and Forsythia ovata (Oleaceae).</title>
        <authorList>
            <person name="Jang H."/>
        </authorList>
    </citation>
    <scope>NUCLEOTIDE SEQUENCE [LARGE SCALE GENOMIC DNA]</scope>
</reference>
<proteinExistence type="predicted"/>
<evidence type="ECO:0000313" key="3">
    <source>
        <dbReference type="Proteomes" id="UP001604277"/>
    </source>
</evidence>
<comment type="caution">
    <text evidence="2">The sequence shown here is derived from an EMBL/GenBank/DDBJ whole genome shotgun (WGS) entry which is preliminary data.</text>
</comment>
<accession>A0ABD1TPL5</accession>
<dbReference type="AlphaFoldDB" id="A0ABD1TPL5"/>